<evidence type="ECO:0000313" key="2">
    <source>
        <dbReference type="EMBL" id="QAT62778.1"/>
    </source>
</evidence>
<proteinExistence type="predicted"/>
<dbReference type="InterPro" id="IPR000415">
    <property type="entry name" value="Nitroreductase-like"/>
</dbReference>
<organism evidence="2 3">
    <name type="scientific">Acidilutibacter cellobiosedens</name>
    <dbReference type="NCBI Taxonomy" id="2507161"/>
    <lineage>
        <taxon>Bacteria</taxon>
        <taxon>Bacillati</taxon>
        <taxon>Bacillota</taxon>
        <taxon>Tissierellia</taxon>
        <taxon>Tissierellales</taxon>
        <taxon>Acidilutibacteraceae</taxon>
        <taxon>Acidilutibacter</taxon>
    </lineage>
</organism>
<accession>A0A410QG11</accession>
<evidence type="ECO:0000313" key="3">
    <source>
        <dbReference type="Proteomes" id="UP000287969"/>
    </source>
</evidence>
<gene>
    <name evidence="2" type="ORF">EQM13_14995</name>
</gene>
<dbReference type="InterPro" id="IPR029479">
    <property type="entry name" value="Nitroreductase"/>
</dbReference>
<dbReference type="GO" id="GO:0016491">
    <property type="term" value="F:oxidoreductase activity"/>
    <property type="evidence" value="ECO:0007669"/>
    <property type="project" value="InterPro"/>
</dbReference>
<reference evidence="3" key="1">
    <citation type="submission" date="2019-01" db="EMBL/GenBank/DDBJ databases">
        <title>Draft genomes of a novel of Sporanaerobacter strains.</title>
        <authorList>
            <person name="Ma S."/>
        </authorList>
    </citation>
    <scope>NUCLEOTIDE SEQUENCE [LARGE SCALE GENOMIC DNA]</scope>
    <source>
        <strain evidence="3">NJN-17</strain>
    </source>
</reference>
<dbReference type="RefSeq" id="WP_071141123.1">
    <property type="nucleotide sequence ID" value="NZ_CP035282.1"/>
</dbReference>
<dbReference type="AlphaFoldDB" id="A0A410QG11"/>
<feature type="domain" description="Nitroreductase" evidence="1">
    <location>
        <begin position="6"/>
        <end position="187"/>
    </location>
</feature>
<keyword evidence="3" id="KW-1185">Reference proteome</keyword>
<dbReference type="Pfam" id="PF00881">
    <property type="entry name" value="Nitroreductase"/>
    <property type="match status" value="1"/>
</dbReference>
<dbReference type="PANTHER" id="PTHR23026:SF123">
    <property type="entry name" value="NAD(P)H NITROREDUCTASE RV3131-RELATED"/>
    <property type="match status" value="1"/>
</dbReference>
<evidence type="ECO:0000259" key="1">
    <source>
        <dbReference type="Pfam" id="PF00881"/>
    </source>
</evidence>
<dbReference type="KEGG" id="spoa:EQM13_14995"/>
<dbReference type="Proteomes" id="UP000287969">
    <property type="component" value="Chromosome"/>
</dbReference>
<protein>
    <submittedName>
        <fullName evidence="2">Nitroreductase family protein</fullName>
    </submittedName>
</protein>
<dbReference type="InterPro" id="IPR050627">
    <property type="entry name" value="Nitroreductase/BluB"/>
</dbReference>
<dbReference type="EMBL" id="CP035282">
    <property type="protein sequence ID" value="QAT62778.1"/>
    <property type="molecule type" value="Genomic_DNA"/>
</dbReference>
<sequence>MLDFIIRRHSIRKFKDENIPDKDLIEIIKAATLAPSGKNSQNWHFIVIKNRNKLNEIADIVKNKELKLSQYIKDGIEKNKFISSIDNHIFFKDAPITVFVYAGPYPDNRKKILKNAKVAKEEIEEYINVEPRIQNIGAAMENLLLAAANLGYGGCWMTGPMLAKKEIEEYIGFHKDGYSLVCMAPLGVPSENEIISSTRKPIEEILTIID</sequence>
<dbReference type="OrthoDB" id="9812105at2"/>
<name>A0A410QG11_9FIRM</name>
<dbReference type="Gene3D" id="3.40.109.10">
    <property type="entry name" value="NADH Oxidase"/>
    <property type="match status" value="1"/>
</dbReference>
<dbReference type="SUPFAM" id="SSF55469">
    <property type="entry name" value="FMN-dependent nitroreductase-like"/>
    <property type="match status" value="1"/>
</dbReference>
<dbReference type="PANTHER" id="PTHR23026">
    <property type="entry name" value="NADPH NITROREDUCTASE"/>
    <property type="match status" value="1"/>
</dbReference>